<organism evidence="4 6">
    <name type="scientific">Candidatus Chlorohelix allophototropha</name>
    <dbReference type="NCBI Taxonomy" id="3003348"/>
    <lineage>
        <taxon>Bacteria</taxon>
        <taxon>Bacillati</taxon>
        <taxon>Chloroflexota</taxon>
        <taxon>Chloroflexia</taxon>
        <taxon>Candidatus Chloroheliales</taxon>
        <taxon>Candidatus Chloroheliaceae</taxon>
        <taxon>Candidatus Chlorohelix</taxon>
    </lineage>
</organism>
<sequence length="473" mass="50600">MPASYVGIIGRTLRQMREQKGVTLLEAQMATKIRQSFLQALEEENYAVLPPPVYIRGFLKNYATFLGLEGAEIVQSFDELLEAVAMGLDPYHAADSGSVDSGSADSGGLSLLTDTIIPITPQTPVETKFNKIEDTVEILVVTAEEPELETEAEVSHGEGSRRKRRRKKQEAVQTALNEVVEEKVENAAVTAESPSAAVEAVIIEPVETKVEKVEIAEVTVAELQPSAVLEATFSKPIASQALLPVKRTRSINMLRQPDRYVLKPAMAPLNKPAFYIPNFMPLLAVLIIFAAAALLLLRGVAVPPTNDRLAATATPNVYSAPTVTPIVGTPVAVSNLQTAKPTAIVVTTTIAPDPTVVARIVLGSAAPSTTEATTVPVTTTPPPIVYPPVKLELTVNSDGSWVQVWVDDKSMLNELVKGKSLSFEGKDKIEVALGKPGAVKLLVNGQEKQYAPPNSGTVVKAFKSDGSEGIVNR</sequence>
<dbReference type="RefSeq" id="WP_341468636.1">
    <property type="nucleotide sequence ID" value="NZ_CP128399.1"/>
</dbReference>
<evidence type="ECO:0000313" key="7">
    <source>
        <dbReference type="Proteomes" id="UP001431572"/>
    </source>
</evidence>
<dbReference type="Proteomes" id="UP001431572">
    <property type="component" value="Chromosome 1"/>
</dbReference>
<feature type="domain" description="Cytoskeleton protein RodZ-like C-terminal" evidence="3">
    <location>
        <begin position="398"/>
        <end position="459"/>
    </location>
</feature>
<evidence type="ECO:0000256" key="2">
    <source>
        <dbReference type="SAM" id="Phobius"/>
    </source>
</evidence>
<dbReference type="EMBL" id="CP128399">
    <property type="protein sequence ID" value="WJW66744.1"/>
    <property type="molecule type" value="Genomic_DNA"/>
</dbReference>
<keyword evidence="2" id="KW-0812">Transmembrane</keyword>
<dbReference type="Pfam" id="PF13464">
    <property type="entry name" value="RodZ_C"/>
    <property type="match status" value="1"/>
</dbReference>
<dbReference type="PANTHER" id="PTHR34475:SF1">
    <property type="entry name" value="CYTOSKELETON PROTEIN RODZ"/>
    <property type="match status" value="1"/>
</dbReference>
<dbReference type="EMBL" id="JACATZ010000001">
    <property type="protein sequence ID" value="NWJ44862.1"/>
    <property type="molecule type" value="Genomic_DNA"/>
</dbReference>
<evidence type="ECO:0000256" key="1">
    <source>
        <dbReference type="SAM" id="MobiDB-lite"/>
    </source>
</evidence>
<reference evidence="4 6" key="1">
    <citation type="submission" date="2020-06" db="EMBL/GenBank/DDBJ databases">
        <title>Anoxygenic phototrophic Chloroflexota member uses a Type I reaction center.</title>
        <authorList>
            <person name="Tsuji J.M."/>
            <person name="Shaw N.A."/>
            <person name="Nagashima S."/>
            <person name="Venkiteswaran J."/>
            <person name="Schiff S.L."/>
            <person name="Hanada S."/>
            <person name="Tank M."/>
            <person name="Neufeld J.D."/>
        </authorList>
    </citation>
    <scope>NUCLEOTIDE SEQUENCE [LARGE SCALE GENOMIC DNA]</scope>
    <source>
        <strain evidence="4">L227-S17</strain>
    </source>
</reference>
<evidence type="ECO:0000313" key="6">
    <source>
        <dbReference type="Proteomes" id="UP000521676"/>
    </source>
</evidence>
<evidence type="ECO:0000313" key="4">
    <source>
        <dbReference type="EMBL" id="NWJ44862.1"/>
    </source>
</evidence>
<dbReference type="Pfam" id="PF13413">
    <property type="entry name" value="HTH_25"/>
    <property type="match status" value="1"/>
</dbReference>
<dbReference type="AlphaFoldDB" id="A0A8T7LXD3"/>
<gene>
    <name evidence="4" type="ORF">HXX08_03200</name>
    <name evidence="5" type="ORF">OZ401_002559</name>
</gene>
<dbReference type="InterPro" id="IPR025194">
    <property type="entry name" value="RodZ-like_C"/>
</dbReference>
<feature type="region of interest" description="Disordered" evidence="1">
    <location>
        <begin position="147"/>
        <end position="169"/>
    </location>
</feature>
<dbReference type="GO" id="GO:0003677">
    <property type="term" value="F:DNA binding"/>
    <property type="evidence" value="ECO:0007669"/>
    <property type="project" value="InterPro"/>
</dbReference>
<dbReference type="PANTHER" id="PTHR34475">
    <property type="match status" value="1"/>
</dbReference>
<dbReference type="InterPro" id="IPR010982">
    <property type="entry name" value="Lambda_DNA-bd_dom_sf"/>
</dbReference>
<keyword evidence="2" id="KW-0472">Membrane</keyword>
<proteinExistence type="predicted"/>
<protein>
    <submittedName>
        <fullName evidence="4">DUF4115 domain-containing protein</fullName>
    </submittedName>
</protein>
<accession>A0A8T7LXD3</accession>
<reference evidence="5" key="2">
    <citation type="journal article" date="2024" name="Nature">
        <title>Anoxygenic phototroph of the Chloroflexota uses a type I reaction centre.</title>
        <authorList>
            <person name="Tsuji J.M."/>
            <person name="Shaw N.A."/>
            <person name="Nagashima S."/>
            <person name="Venkiteswaran J.J."/>
            <person name="Schiff S.L."/>
            <person name="Watanabe T."/>
            <person name="Fukui M."/>
            <person name="Hanada S."/>
            <person name="Tank M."/>
            <person name="Neufeld J.D."/>
        </authorList>
    </citation>
    <scope>NUCLEOTIDE SEQUENCE</scope>
    <source>
        <strain evidence="5">L227-S17</strain>
    </source>
</reference>
<name>A0A8T7LXD3_9CHLR</name>
<dbReference type="InterPro" id="IPR050400">
    <property type="entry name" value="Bact_Cytoskel_RodZ"/>
</dbReference>
<dbReference type="Gene3D" id="1.10.260.40">
    <property type="entry name" value="lambda repressor-like DNA-binding domains"/>
    <property type="match status" value="1"/>
</dbReference>
<keyword evidence="7" id="KW-1185">Reference proteome</keyword>
<dbReference type="Proteomes" id="UP000521676">
    <property type="component" value="Unassembled WGS sequence"/>
</dbReference>
<keyword evidence="2" id="KW-1133">Transmembrane helix</keyword>
<evidence type="ECO:0000259" key="3">
    <source>
        <dbReference type="Pfam" id="PF13464"/>
    </source>
</evidence>
<feature type="transmembrane region" description="Helical" evidence="2">
    <location>
        <begin position="279"/>
        <end position="297"/>
    </location>
</feature>
<evidence type="ECO:0000313" key="5">
    <source>
        <dbReference type="EMBL" id="WJW66744.1"/>
    </source>
</evidence>